<feature type="region of interest" description="Disordered" evidence="1">
    <location>
        <begin position="368"/>
        <end position="401"/>
    </location>
</feature>
<feature type="compositionally biased region" description="Basic residues" evidence="1">
    <location>
        <begin position="18"/>
        <end position="27"/>
    </location>
</feature>
<dbReference type="VEuPathDB" id="TriTrypDB:Lsey_0087_0010"/>
<feature type="region of interest" description="Disordered" evidence="1">
    <location>
        <begin position="826"/>
        <end position="846"/>
    </location>
</feature>
<dbReference type="AlphaFoldDB" id="A0A0N1PCR4"/>
<evidence type="ECO:0000313" key="2">
    <source>
        <dbReference type="EMBL" id="KPI87454.1"/>
    </source>
</evidence>
<gene>
    <name evidence="2" type="ORF">ABL78_3443</name>
</gene>
<dbReference type="EMBL" id="LJSK01000087">
    <property type="protein sequence ID" value="KPI87454.1"/>
    <property type="molecule type" value="Genomic_DNA"/>
</dbReference>
<name>A0A0N1PCR4_LEPSE</name>
<reference evidence="2 3" key="1">
    <citation type="journal article" date="2015" name="PLoS Pathog.">
        <title>Leptomonas seymouri: Adaptations to the Dixenous Life Cycle Analyzed by Genome Sequencing, Transcriptome Profiling and Co-infection with Leishmania donovani.</title>
        <authorList>
            <person name="Kraeva N."/>
            <person name="Butenko A."/>
            <person name="Hlavacova J."/>
            <person name="Kostygov A."/>
            <person name="Myskova J."/>
            <person name="Grybchuk D."/>
            <person name="Lestinova T."/>
            <person name="Votypka J."/>
            <person name="Volf P."/>
            <person name="Opperdoes F."/>
            <person name="Flegontov P."/>
            <person name="Lukes J."/>
            <person name="Yurchenko V."/>
        </authorList>
    </citation>
    <scope>NUCLEOTIDE SEQUENCE [LARGE SCALE GENOMIC DNA]</scope>
    <source>
        <strain evidence="2 3">ATCC 30220</strain>
    </source>
</reference>
<keyword evidence="3" id="KW-1185">Reference proteome</keyword>
<evidence type="ECO:0000256" key="1">
    <source>
        <dbReference type="SAM" id="MobiDB-lite"/>
    </source>
</evidence>
<feature type="region of interest" description="Disordered" evidence="1">
    <location>
        <begin position="57"/>
        <end position="88"/>
    </location>
</feature>
<proteinExistence type="predicted"/>
<feature type="compositionally biased region" description="Polar residues" evidence="1">
    <location>
        <begin position="750"/>
        <end position="759"/>
    </location>
</feature>
<feature type="compositionally biased region" description="Low complexity" evidence="1">
    <location>
        <begin position="388"/>
        <end position="401"/>
    </location>
</feature>
<evidence type="ECO:0000313" key="3">
    <source>
        <dbReference type="Proteomes" id="UP000038009"/>
    </source>
</evidence>
<organism evidence="2 3">
    <name type="scientific">Leptomonas seymouri</name>
    <dbReference type="NCBI Taxonomy" id="5684"/>
    <lineage>
        <taxon>Eukaryota</taxon>
        <taxon>Discoba</taxon>
        <taxon>Euglenozoa</taxon>
        <taxon>Kinetoplastea</taxon>
        <taxon>Metakinetoplastina</taxon>
        <taxon>Trypanosomatida</taxon>
        <taxon>Trypanosomatidae</taxon>
        <taxon>Leishmaniinae</taxon>
        <taxon>Leptomonas</taxon>
    </lineage>
</organism>
<protein>
    <submittedName>
        <fullName evidence="2">Uncharacterized protein</fullName>
    </submittedName>
</protein>
<feature type="compositionally biased region" description="Low complexity" evidence="1">
    <location>
        <begin position="57"/>
        <end position="74"/>
    </location>
</feature>
<comment type="caution">
    <text evidence="2">The sequence shown here is derived from an EMBL/GenBank/DDBJ whole genome shotgun (WGS) entry which is preliminary data.</text>
</comment>
<dbReference type="Proteomes" id="UP000038009">
    <property type="component" value="Unassembled WGS sequence"/>
</dbReference>
<feature type="region of interest" description="Disordered" evidence="1">
    <location>
        <begin position="873"/>
        <end position="901"/>
    </location>
</feature>
<dbReference type="OrthoDB" id="273700at2759"/>
<feature type="region of interest" description="Disordered" evidence="1">
    <location>
        <begin position="1"/>
        <end position="35"/>
    </location>
</feature>
<feature type="region of interest" description="Disordered" evidence="1">
    <location>
        <begin position="708"/>
        <end position="759"/>
    </location>
</feature>
<dbReference type="OMA" id="DYQWISC"/>
<accession>A0A0N1PCR4</accession>
<sequence>MVRTKQKKAKGDSAFTKKTQKVGRKKLAPATATRAEVHARTLRLATSAAMTAAMAAPHVADPAAHPPSSATTTAGMKAAREEDQRKRSSIAVQNFAELLSGTRHYKAAQRAASFATLTRLLTAQKKAEAAATARAAGTRGTPSSAFDEYMRYAAAENASTSDVSPAGKLSAAGASGGISSLTALEKLKAFAAALEAITDTDDEVRRGALQSLEVLVDAQWISPDRNGMAGNACRQSSSSPLSTAPSSAATTQDAVELAYCNALLLDLQAGHTREAERVLASSSSTAATATVAPSTVSADRVQAILQSVHVALTHALKVVRLSGVELLALLLRVTPPALMHTAARAVCRHQTAYHYRNPVAMSSGLTMAGVQHTSKRSPAGDQDTSGQSSSPAASARELAESAAAAQMEEEEKWILTLIRRVSSLVLRTKHVGVLPALLSVFLSRGGDATLVSGEPVMADLLRSCLDERCVNDGGRGAEQSAATTRMTTNCSRPVWRHPELVNHFFEEIAPQWANHWKELMELRLELLRQEANLAAASALARSFAVVLVFLKRHQQQKGPRSDSAKGNNVNFFSRHRMYYIKALFIEKIPVTMQELLMPLQGGGGSSSSTSAAGSHGMRARLELSLALVMVCVPLAGTDEGWHLIRDYFSMVFSLPRKSQSDDGESSSPTSDQPFRFPSVALLETSVRLYEQVLRLYPCTASHVRLADEDDEGTVSGSTAASPRESALWGEPITASAPPASQHTRSRENESLSPSSASRQLRHSTVSVRLLSLFPALLNTVIKHVVPRTESAGAASSEDAALARTLLCTSQILERLAALPDDLLRGRKTSSNRHAPNSQAKAGDGSTVAKKLEEGFGLVPRLLFALREQATASSSTAVKRPRADEAADAQEEEGEARTAVDSAASQSVETRVGVLLAYPGIVDALVRRLLRVLWFLISSGHPLLTSADRSGGGGETATPPPLARLFQKSIPFLFGHAQAGVTGVLQRCAVPTVLLAHSILYYLGDAESIAITRKEDLTGEATALEEAAARWADTREVMSFIRA</sequence>